<evidence type="ECO:0000313" key="3">
    <source>
        <dbReference type="Proteomes" id="UP000644010"/>
    </source>
</evidence>
<keyword evidence="3" id="KW-1185">Reference proteome</keyword>
<organism evidence="2 3">
    <name type="scientific">Parabacteroides segnis</name>
    <dbReference type="NCBI Taxonomy" id="2763058"/>
    <lineage>
        <taxon>Bacteria</taxon>
        <taxon>Pseudomonadati</taxon>
        <taxon>Bacteroidota</taxon>
        <taxon>Bacteroidia</taxon>
        <taxon>Bacteroidales</taxon>
        <taxon>Tannerellaceae</taxon>
        <taxon>Parabacteroides</taxon>
    </lineage>
</organism>
<dbReference type="PANTHER" id="PTHR13754:SF18">
    <property type="entry name" value="7,8-DIHYDROPTERIN-6-METHYL-4-(BETA-D-RIBOFURANOSYL)-AMINOBENZENE-5'-PHOSPHATE SYNTHASE"/>
    <property type="match status" value="1"/>
</dbReference>
<protein>
    <submittedName>
        <fullName evidence="2">MBL fold metallo-hydrolase</fullName>
    </submittedName>
</protein>
<feature type="domain" description="Metallo-beta-lactamase" evidence="1">
    <location>
        <begin position="21"/>
        <end position="97"/>
    </location>
</feature>
<dbReference type="PANTHER" id="PTHR13754">
    <property type="entry name" value="METALLO-BETA-LACTAMASE SUPERFAMILY PROTEIN"/>
    <property type="match status" value="1"/>
</dbReference>
<dbReference type="InterPro" id="IPR001279">
    <property type="entry name" value="Metallo-B-lactamas"/>
</dbReference>
<proteinExistence type="predicted"/>
<reference evidence="2 3" key="1">
    <citation type="submission" date="2020-08" db="EMBL/GenBank/DDBJ databases">
        <title>Genome public.</title>
        <authorList>
            <person name="Liu C."/>
            <person name="Sun Q."/>
        </authorList>
    </citation>
    <scope>NUCLEOTIDE SEQUENCE [LARGE SCALE GENOMIC DNA]</scope>
    <source>
        <strain evidence="2 3">BX2</strain>
    </source>
</reference>
<dbReference type="EMBL" id="JACOOI010000004">
    <property type="protein sequence ID" value="MBC5642374.1"/>
    <property type="molecule type" value="Genomic_DNA"/>
</dbReference>
<evidence type="ECO:0000313" key="2">
    <source>
        <dbReference type="EMBL" id="MBC5642374.1"/>
    </source>
</evidence>
<evidence type="ECO:0000259" key="1">
    <source>
        <dbReference type="Pfam" id="PF00753"/>
    </source>
</evidence>
<dbReference type="CDD" id="cd07713">
    <property type="entry name" value="DHPS-like_MBL-fold"/>
    <property type="match status" value="1"/>
</dbReference>
<dbReference type="SUPFAM" id="SSF56281">
    <property type="entry name" value="Metallo-hydrolase/oxidoreductase"/>
    <property type="match status" value="1"/>
</dbReference>
<dbReference type="RefSeq" id="WP_186958633.1">
    <property type="nucleotide sequence ID" value="NZ_JACOOI010000004.1"/>
</dbReference>
<accession>A0ABR7DXX9</accession>
<dbReference type="InterPro" id="IPR036866">
    <property type="entry name" value="RibonucZ/Hydroxyglut_hydro"/>
</dbReference>
<name>A0ABR7DXX9_9BACT</name>
<comment type="caution">
    <text evidence="2">The sequence shown here is derived from an EMBL/GenBank/DDBJ whole genome shotgun (WGS) entry which is preliminary data.</text>
</comment>
<sequence length="268" mass="29732">MKLTVLVDNNTYIDQYYLGEPAVCYYIEDGETCLLLDTGYSDVYIRNAKALGIDLAQVSVIALSHGHNDHTRGLQYWSGEINTAVRIVAHPDAFKERRCGELSISSPLSESSLRENFELTLSRRPLKISDHITFLGEIPSSNTFEPRKSFGTLKDGTNDLEDFVADDTALVYNSGEGLFIITGCSHSGICNIIEYAKQVCNEDRIIGVIGGFHLFEVSDQLQQTIAYFQTNQVKELYPCHCVSFAAKAEIHKHIPIHEVGVGLVVGIP</sequence>
<dbReference type="Gene3D" id="3.60.15.10">
    <property type="entry name" value="Ribonuclease Z/Hydroxyacylglutathione hydrolase-like"/>
    <property type="match status" value="1"/>
</dbReference>
<dbReference type="Pfam" id="PF00753">
    <property type="entry name" value="Lactamase_B"/>
    <property type="match status" value="1"/>
</dbReference>
<dbReference type="InterPro" id="IPR041712">
    <property type="entry name" value="DHPS-like_MBL-fold"/>
</dbReference>
<dbReference type="InterPro" id="IPR052926">
    <property type="entry name" value="Metallo-beta-lactamase_dom"/>
</dbReference>
<dbReference type="Proteomes" id="UP000644010">
    <property type="component" value="Unassembled WGS sequence"/>
</dbReference>
<gene>
    <name evidence="2" type="ORF">H8S77_05685</name>
</gene>